<protein>
    <recommendedName>
        <fullName evidence="3">Phosphoglycerate mutase-like protein</fullName>
    </recommendedName>
</protein>
<dbReference type="SMART" id="SM00855">
    <property type="entry name" value="PGAM"/>
    <property type="match status" value="1"/>
</dbReference>
<reference evidence="1" key="1">
    <citation type="journal article" date="2020" name="Stud. Mycol.">
        <title>101 Dothideomycetes genomes: a test case for predicting lifestyles and emergence of pathogens.</title>
        <authorList>
            <person name="Haridas S."/>
            <person name="Albert R."/>
            <person name="Binder M."/>
            <person name="Bloem J."/>
            <person name="Labutti K."/>
            <person name="Salamov A."/>
            <person name="Andreopoulos B."/>
            <person name="Baker S."/>
            <person name="Barry K."/>
            <person name="Bills G."/>
            <person name="Bluhm B."/>
            <person name="Cannon C."/>
            <person name="Castanera R."/>
            <person name="Culley D."/>
            <person name="Daum C."/>
            <person name="Ezra D."/>
            <person name="Gonzalez J."/>
            <person name="Henrissat B."/>
            <person name="Kuo A."/>
            <person name="Liang C."/>
            <person name="Lipzen A."/>
            <person name="Lutzoni F."/>
            <person name="Magnuson J."/>
            <person name="Mondo S."/>
            <person name="Nolan M."/>
            <person name="Ohm R."/>
            <person name="Pangilinan J."/>
            <person name="Park H.-J."/>
            <person name="Ramirez L."/>
            <person name="Alfaro M."/>
            <person name="Sun H."/>
            <person name="Tritt A."/>
            <person name="Yoshinaga Y."/>
            <person name="Zwiers L.-H."/>
            <person name="Turgeon B."/>
            <person name="Goodwin S."/>
            <person name="Spatafora J."/>
            <person name="Crous P."/>
            <person name="Grigoriev I."/>
        </authorList>
    </citation>
    <scope>NUCLEOTIDE SEQUENCE</scope>
    <source>
        <strain evidence="1">CBS 207.26</strain>
    </source>
</reference>
<name>A0A6A6EJN7_9PEZI</name>
<evidence type="ECO:0000313" key="2">
    <source>
        <dbReference type="Proteomes" id="UP000800200"/>
    </source>
</evidence>
<dbReference type="InterPro" id="IPR029033">
    <property type="entry name" value="His_PPase_superfam"/>
</dbReference>
<evidence type="ECO:0008006" key="3">
    <source>
        <dbReference type="Google" id="ProtNLM"/>
    </source>
</evidence>
<dbReference type="EMBL" id="ML994615">
    <property type="protein sequence ID" value="KAF2192337.1"/>
    <property type="molecule type" value="Genomic_DNA"/>
</dbReference>
<dbReference type="CDD" id="cd07067">
    <property type="entry name" value="HP_PGM_like"/>
    <property type="match status" value="1"/>
</dbReference>
<keyword evidence="2" id="KW-1185">Reference proteome</keyword>
<dbReference type="AlphaFoldDB" id="A0A6A6EJN7"/>
<dbReference type="SUPFAM" id="SSF53254">
    <property type="entry name" value="Phosphoglycerate mutase-like"/>
    <property type="match status" value="1"/>
</dbReference>
<organism evidence="1 2">
    <name type="scientific">Zopfia rhizophila CBS 207.26</name>
    <dbReference type="NCBI Taxonomy" id="1314779"/>
    <lineage>
        <taxon>Eukaryota</taxon>
        <taxon>Fungi</taxon>
        <taxon>Dikarya</taxon>
        <taxon>Ascomycota</taxon>
        <taxon>Pezizomycotina</taxon>
        <taxon>Dothideomycetes</taxon>
        <taxon>Dothideomycetes incertae sedis</taxon>
        <taxon>Zopfiaceae</taxon>
        <taxon>Zopfia</taxon>
    </lineage>
</organism>
<accession>A0A6A6EJN7</accession>
<dbReference type="Gene3D" id="3.40.50.1240">
    <property type="entry name" value="Phosphoglycerate mutase-like"/>
    <property type="match status" value="1"/>
</dbReference>
<proteinExistence type="predicted"/>
<gene>
    <name evidence="1" type="ORF">K469DRAFT_730927</name>
</gene>
<evidence type="ECO:0000313" key="1">
    <source>
        <dbReference type="EMBL" id="KAF2192337.1"/>
    </source>
</evidence>
<dbReference type="OrthoDB" id="496981at2759"/>
<dbReference type="Proteomes" id="UP000800200">
    <property type="component" value="Unassembled WGS sequence"/>
</dbReference>
<dbReference type="InterPro" id="IPR013078">
    <property type="entry name" value="His_Pase_superF_clade-1"/>
</dbReference>
<sequence>MLSLWYIIHHGQSLHNVDRGYPHKDPPLTDAGQGATKQIKISAVPDLIVVSLMTRTIQTAMNAFPLLLGSTPLKVDCPEEWDHPPHTIEGVTARAEAVRQHLKELPTTYKNIAVETHRGFIASLVKGGRHDVCDTRSYRFATEDETQTKSLRIGINCDTQHPQDFGPTVLTPHKVPEALVGPDTESFRTQGGL</sequence>